<dbReference type="PANTHER" id="PTHR32024">
    <property type="entry name" value="TRK SYSTEM POTASSIUM UPTAKE PROTEIN TRKG-RELATED"/>
    <property type="match status" value="1"/>
</dbReference>
<evidence type="ECO:0000256" key="5">
    <source>
        <dbReference type="ARBA" id="ARBA00022989"/>
    </source>
</evidence>
<evidence type="ECO:0000256" key="8">
    <source>
        <dbReference type="SAM" id="Phobius"/>
    </source>
</evidence>
<proteinExistence type="predicted"/>
<feature type="transmembrane region" description="Helical" evidence="8">
    <location>
        <begin position="323"/>
        <end position="352"/>
    </location>
</feature>
<evidence type="ECO:0000313" key="9">
    <source>
        <dbReference type="EMBL" id="TQM67717.1"/>
    </source>
</evidence>
<organism evidence="9 10">
    <name type="scientific">Actinomadura hallensis</name>
    <dbReference type="NCBI Taxonomy" id="337895"/>
    <lineage>
        <taxon>Bacteria</taxon>
        <taxon>Bacillati</taxon>
        <taxon>Actinomycetota</taxon>
        <taxon>Actinomycetes</taxon>
        <taxon>Streptosporangiales</taxon>
        <taxon>Thermomonosporaceae</taxon>
        <taxon>Actinomadura</taxon>
    </lineage>
</organism>
<feature type="transmembrane region" description="Helical" evidence="8">
    <location>
        <begin position="37"/>
        <end position="56"/>
    </location>
</feature>
<dbReference type="InterPro" id="IPR003445">
    <property type="entry name" value="Cat_transpt"/>
</dbReference>
<keyword evidence="5 8" id="KW-1133">Transmembrane helix</keyword>
<dbReference type="GO" id="GO:0008324">
    <property type="term" value="F:monoatomic cation transmembrane transporter activity"/>
    <property type="evidence" value="ECO:0007669"/>
    <property type="project" value="InterPro"/>
</dbReference>
<keyword evidence="7 8" id="KW-0472">Membrane</keyword>
<keyword evidence="6" id="KW-0406">Ion transport</keyword>
<keyword evidence="2" id="KW-0813">Transport</keyword>
<dbReference type="PANTHER" id="PTHR32024:SF1">
    <property type="entry name" value="KTR SYSTEM POTASSIUM UPTAKE PROTEIN B"/>
    <property type="match status" value="1"/>
</dbReference>
<dbReference type="EMBL" id="VFPO01000001">
    <property type="protein sequence ID" value="TQM67717.1"/>
    <property type="molecule type" value="Genomic_DNA"/>
</dbReference>
<evidence type="ECO:0000313" key="10">
    <source>
        <dbReference type="Proteomes" id="UP000316706"/>
    </source>
</evidence>
<feature type="transmembrane region" description="Helical" evidence="8">
    <location>
        <begin position="68"/>
        <end position="87"/>
    </location>
</feature>
<feature type="transmembrane region" description="Helical" evidence="8">
    <location>
        <begin position="250"/>
        <end position="272"/>
    </location>
</feature>
<comment type="caution">
    <text evidence="9">The sequence shown here is derived from an EMBL/GenBank/DDBJ whole genome shotgun (WGS) entry which is preliminary data.</text>
</comment>
<dbReference type="Proteomes" id="UP000316706">
    <property type="component" value="Unassembled WGS sequence"/>
</dbReference>
<dbReference type="AlphaFoldDB" id="A0A543IAZ5"/>
<comment type="subcellular location">
    <subcellularLocation>
        <location evidence="1">Cell membrane</location>
        <topology evidence="1">Multi-pass membrane protein</topology>
    </subcellularLocation>
</comment>
<evidence type="ECO:0000256" key="7">
    <source>
        <dbReference type="ARBA" id="ARBA00023136"/>
    </source>
</evidence>
<keyword evidence="4 8" id="KW-0812">Transmembrane</keyword>
<feature type="transmembrane region" description="Helical" evidence="8">
    <location>
        <begin position="99"/>
        <end position="123"/>
    </location>
</feature>
<feature type="transmembrane region" description="Helical" evidence="8">
    <location>
        <begin position="431"/>
        <end position="453"/>
    </location>
</feature>
<evidence type="ECO:0000256" key="6">
    <source>
        <dbReference type="ARBA" id="ARBA00023065"/>
    </source>
</evidence>
<evidence type="ECO:0000256" key="1">
    <source>
        <dbReference type="ARBA" id="ARBA00004651"/>
    </source>
</evidence>
<keyword evidence="10" id="KW-1185">Reference proteome</keyword>
<dbReference type="GO" id="GO:0030001">
    <property type="term" value="P:metal ion transport"/>
    <property type="evidence" value="ECO:0007669"/>
    <property type="project" value="UniProtKB-ARBA"/>
</dbReference>
<evidence type="ECO:0000256" key="4">
    <source>
        <dbReference type="ARBA" id="ARBA00022692"/>
    </source>
</evidence>
<protein>
    <submittedName>
        <fullName evidence="9">Potassium uptake TrkH family protein</fullName>
    </submittedName>
</protein>
<reference evidence="9 10" key="1">
    <citation type="submission" date="2019-06" db="EMBL/GenBank/DDBJ databases">
        <title>Sequencing the genomes of 1000 actinobacteria strains.</title>
        <authorList>
            <person name="Klenk H.-P."/>
        </authorList>
    </citation>
    <scope>NUCLEOTIDE SEQUENCE [LARGE SCALE GENOMIC DNA]</scope>
    <source>
        <strain evidence="9 10">DSM 45043</strain>
    </source>
</reference>
<dbReference type="Pfam" id="PF02386">
    <property type="entry name" value="TrkH"/>
    <property type="match status" value="1"/>
</dbReference>
<gene>
    <name evidence="9" type="ORF">FHX41_1337</name>
</gene>
<keyword evidence="3" id="KW-1003">Cell membrane</keyword>
<accession>A0A543IAZ5</accession>
<dbReference type="GO" id="GO:0005886">
    <property type="term" value="C:plasma membrane"/>
    <property type="evidence" value="ECO:0007669"/>
    <property type="project" value="UniProtKB-SubCell"/>
</dbReference>
<feature type="transmembrane region" description="Helical" evidence="8">
    <location>
        <begin position="216"/>
        <end position="238"/>
    </location>
</feature>
<feature type="transmembrane region" description="Helical" evidence="8">
    <location>
        <begin position="372"/>
        <end position="397"/>
    </location>
</feature>
<evidence type="ECO:0000256" key="3">
    <source>
        <dbReference type="ARBA" id="ARBA00022475"/>
    </source>
</evidence>
<name>A0A543IAZ5_9ACTN</name>
<sequence length="470" mass="49812">MVVFPGRLLIWGCTLFRGRWSRPWGAALLERFHHPAQVVVTGFLVTIVTGALLLSLPAATADDGSASPVEALFTATSAVCVTGLVLSDVGERWSTFGELVILGLVQVGGLGLMTLATLFAILLSGRLGLRARLAAQVETKTLRPADVRRVVRRVVVFTLASEAVVAAVLTGRFVAAYGEPPGRAAYLGVFHGVSSFNNAGFTLWPDGLVRFAEDPWIILSVSAAVIVGGLGFPVVFELARRWRRPRGWSVLTRVTLAATAVLLAGGTLVLSAAEWNNPGTLGGLRESDRLPVGFMMAVMPRSGGLNAIDVSEMRTESWLVTDVLMFIGGGSAGTAGGIKVTTFGLLAFVLWAEMRGEEHVNVGHRRLPEGTARQAISIVLLGIAMVTGGTFALLVMTSHTLDRVLFEVVSAFGTVGLSTGITAGLPQAGQLLLIALMFVGRIGPLTLATALALRERTRRYELPVERPIVG</sequence>
<feature type="transmembrane region" description="Helical" evidence="8">
    <location>
        <begin position="154"/>
        <end position="177"/>
    </location>
</feature>
<evidence type="ECO:0000256" key="2">
    <source>
        <dbReference type="ARBA" id="ARBA00022448"/>
    </source>
</evidence>